<proteinExistence type="predicted"/>
<feature type="region of interest" description="Disordered" evidence="1">
    <location>
        <begin position="136"/>
        <end position="168"/>
    </location>
</feature>
<dbReference type="AlphaFoldDB" id="A0ABD5YQ15"/>
<evidence type="ECO:0000313" key="3">
    <source>
        <dbReference type="Proteomes" id="UP001596417"/>
    </source>
</evidence>
<gene>
    <name evidence="2" type="ORF">ACFQL7_00445</name>
</gene>
<evidence type="ECO:0000313" key="2">
    <source>
        <dbReference type="EMBL" id="MFC7188475.1"/>
    </source>
</evidence>
<protein>
    <submittedName>
        <fullName evidence="2">DUF6230 family protein</fullName>
    </submittedName>
</protein>
<organism evidence="2 3">
    <name type="scientific">Halocatena marina</name>
    <dbReference type="NCBI Taxonomy" id="2934937"/>
    <lineage>
        <taxon>Archaea</taxon>
        <taxon>Methanobacteriati</taxon>
        <taxon>Methanobacteriota</taxon>
        <taxon>Stenosarchaea group</taxon>
        <taxon>Halobacteria</taxon>
        <taxon>Halobacteriales</taxon>
        <taxon>Natronomonadaceae</taxon>
        <taxon>Halocatena</taxon>
    </lineage>
</organism>
<comment type="caution">
    <text evidence="2">The sequence shown here is derived from an EMBL/GenBank/DDBJ whole genome shotgun (WGS) entry which is preliminary data.</text>
</comment>
<reference evidence="2 3" key="1">
    <citation type="journal article" date="2019" name="Int. J. Syst. Evol. Microbiol.">
        <title>The Global Catalogue of Microorganisms (GCM) 10K type strain sequencing project: providing services to taxonomists for standard genome sequencing and annotation.</title>
        <authorList>
            <consortium name="The Broad Institute Genomics Platform"/>
            <consortium name="The Broad Institute Genome Sequencing Center for Infectious Disease"/>
            <person name="Wu L."/>
            <person name="Ma J."/>
        </authorList>
    </citation>
    <scope>NUCLEOTIDE SEQUENCE [LARGE SCALE GENOMIC DNA]</scope>
    <source>
        <strain evidence="2 3">RDMS1</strain>
    </source>
</reference>
<evidence type="ECO:0000256" key="1">
    <source>
        <dbReference type="SAM" id="MobiDB-lite"/>
    </source>
</evidence>
<keyword evidence="3" id="KW-1185">Reference proteome</keyword>
<sequence>MYNKRTFGKGMGASFAVLAAIGLLVLSTGTAYAVPLAGIGGFTIQADQLTAESALIYPGADDTSSEDAYPMAVVEQKGVTIKGMKLMKEINVASMPGLNGNARIVMTSNGDVTADQQMVKISDLKADKATFNQQVIDESNSDNPSESFGIWSGDASESQKKQRTDGSLTRATMVRPRTWRTPTLRHTISRRVQSVFQDFIFKSNTITTATGITASRGDE</sequence>
<dbReference type="EMBL" id="JBHTAX010000001">
    <property type="protein sequence ID" value="MFC7188475.1"/>
    <property type="molecule type" value="Genomic_DNA"/>
</dbReference>
<dbReference type="RefSeq" id="WP_390204261.1">
    <property type="nucleotide sequence ID" value="NZ_JBHTAX010000001.1"/>
</dbReference>
<name>A0ABD5YQ15_9EURY</name>
<accession>A0ABD5YQ15</accession>
<feature type="compositionally biased region" description="Polar residues" evidence="1">
    <location>
        <begin position="136"/>
        <end position="146"/>
    </location>
</feature>
<dbReference type="Proteomes" id="UP001596417">
    <property type="component" value="Unassembled WGS sequence"/>
</dbReference>